<reference evidence="1 2" key="1">
    <citation type="journal article" date="2016" name="Appl. Microbiol. Biotechnol.">
        <title>Characterization of T-DNA insertion mutants with decreased virulence in the entomopathogenic fungus Beauveria bassiana JEF-007.</title>
        <authorList>
            <person name="Kim S."/>
            <person name="Lee S.J."/>
            <person name="Nai Y.S."/>
            <person name="Yu J.S."/>
            <person name="Lee M.R."/>
            <person name="Yang Y.T."/>
            <person name="Kim J.S."/>
        </authorList>
    </citation>
    <scope>NUCLEOTIDE SEQUENCE [LARGE SCALE GENOMIC DNA]</scope>
    <source>
        <strain evidence="1 2">JEF-007</strain>
    </source>
</reference>
<dbReference type="AlphaFoldDB" id="A0A2N6N8B8"/>
<gene>
    <name evidence="1" type="ORF">BM221_010617</name>
</gene>
<organism evidence="1 2">
    <name type="scientific">Beauveria bassiana</name>
    <name type="common">White muscardine disease fungus</name>
    <name type="synonym">Tritirachium shiotae</name>
    <dbReference type="NCBI Taxonomy" id="176275"/>
    <lineage>
        <taxon>Eukaryota</taxon>
        <taxon>Fungi</taxon>
        <taxon>Dikarya</taxon>
        <taxon>Ascomycota</taxon>
        <taxon>Pezizomycotina</taxon>
        <taxon>Sordariomycetes</taxon>
        <taxon>Hypocreomycetidae</taxon>
        <taxon>Hypocreales</taxon>
        <taxon>Cordycipitaceae</taxon>
        <taxon>Beauveria</taxon>
    </lineage>
</organism>
<comment type="caution">
    <text evidence="1">The sequence shown here is derived from an EMBL/GenBank/DDBJ whole genome shotgun (WGS) entry which is preliminary data.</text>
</comment>
<sequence>MVFKVVAIARGTGELGRTLMEAIRKEGKCAVIMLSRQTSTDEFAPKQRELGLERQIRAPIIEMQYLNVANVQKTPEDHRKYY</sequence>
<evidence type="ECO:0008006" key="3">
    <source>
        <dbReference type="Google" id="ProtNLM"/>
    </source>
</evidence>
<accession>A0A2N6N8B8</accession>
<evidence type="ECO:0000313" key="2">
    <source>
        <dbReference type="Proteomes" id="UP000235728"/>
    </source>
</evidence>
<name>A0A2N6N8B8_BEABA</name>
<dbReference type="EMBL" id="MRVG01000020">
    <property type="protein sequence ID" value="PMB63512.1"/>
    <property type="molecule type" value="Genomic_DNA"/>
</dbReference>
<evidence type="ECO:0000313" key="1">
    <source>
        <dbReference type="EMBL" id="PMB63512.1"/>
    </source>
</evidence>
<proteinExistence type="predicted"/>
<protein>
    <recommendedName>
        <fullName evidence="3">NmrA-like domain-containing protein</fullName>
    </recommendedName>
</protein>
<dbReference type="Proteomes" id="UP000235728">
    <property type="component" value="Unassembled WGS sequence"/>
</dbReference>